<reference evidence="2" key="1">
    <citation type="journal article" date="2014" name="Proc. Natl. Acad. Sci. U.S.A.">
        <title>Extensive sampling of basidiomycete genomes demonstrates inadequacy of the white-rot/brown-rot paradigm for wood decay fungi.</title>
        <authorList>
            <person name="Riley R."/>
            <person name="Salamov A.A."/>
            <person name="Brown D.W."/>
            <person name="Nagy L.G."/>
            <person name="Floudas D."/>
            <person name="Held B.W."/>
            <person name="Levasseur A."/>
            <person name="Lombard V."/>
            <person name="Morin E."/>
            <person name="Otillar R."/>
            <person name="Lindquist E.A."/>
            <person name="Sun H."/>
            <person name="LaButti K.M."/>
            <person name="Schmutz J."/>
            <person name="Jabbour D."/>
            <person name="Luo H."/>
            <person name="Baker S.E."/>
            <person name="Pisabarro A.G."/>
            <person name="Walton J.D."/>
            <person name="Blanchette R.A."/>
            <person name="Henrissat B."/>
            <person name="Martin F."/>
            <person name="Cullen D."/>
            <person name="Hibbett D.S."/>
            <person name="Grigoriev I.V."/>
        </authorList>
    </citation>
    <scope>NUCLEOTIDE SEQUENCE [LARGE SCALE GENOMIC DNA]</scope>
    <source>
        <strain evidence="2">CBS 339.88</strain>
    </source>
</reference>
<protein>
    <submittedName>
        <fullName evidence="1">Uncharacterized protein</fullName>
    </submittedName>
</protein>
<accession>A0A067S7A1</accession>
<gene>
    <name evidence="1" type="ORF">GALMADRAFT_216898</name>
</gene>
<dbReference type="AlphaFoldDB" id="A0A067S7A1"/>
<proteinExistence type="predicted"/>
<evidence type="ECO:0000313" key="1">
    <source>
        <dbReference type="EMBL" id="KDR66686.1"/>
    </source>
</evidence>
<sequence>MTKSTHGYHYPRVASSRILRRFSAVVEKNQVNKLPTIDVSTKFQNTNDVDLHTAVVVVDEHRYMVVAYMDPQAPINLNLLEDCPEVEWRGELAIFSLGTRVRLHARPSGSIKILRKAINLYISQCLLADKYDEEWPTQFISTDWGEYENDGVESRLKNVISVSYVTYRHRGSGGIQCGGHRKCVS</sequence>
<name>A0A067S7A1_GALM3</name>
<dbReference type="OrthoDB" id="3066608at2759"/>
<dbReference type="HOGENOM" id="CLU_1461420_0_0_1"/>
<evidence type="ECO:0000313" key="2">
    <source>
        <dbReference type="Proteomes" id="UP000027222"/>
    </source>
</evidence>
<dbReference type="Proteomes" id="UP000027222">
    <property type="component" value="Unassembled WGS sequence"/>
</dbReference>
<dbReference type="EMBL" id="KL142421">
    <property type="protein sequence ID" value="KDR66686.1"/>
    <property type="molecule type" value="Genomic_DNA"/>
</dbReference>
<keyword evidence="2" id="KW-1185">Reference proteome</keyword>
<organism evidence="1 2">
    <name type="scientific">Galerina marginata (strain CBS 339.88)</name>
    <dbReference type="NCBI Taxonomy" id="685588"/>
    <lineage>
        <taxon>Eukaryota</taxon>
        <taxon>Fungi</taxon>
        <taxon>Dikarya</taxon>
        <taxon>Basidiomycota</taxon>
        <taxon>Agaricomycotina</taxon>
        <taxon>Agaricomycetes</taxon>
        <taxon>Agaricomycetidae</taxon>
        <taxon>Agaricales</taxon>
        <taxon>Agaricineae</taxon>
        <taxon>Strophariaceae</taxon>
        <taxon>Galerina</taxon>
    </lineage>
</organism>